<dbReference type="Proteomes" id="UP000198762">
    <property type="component" value="Unassembled WGS sequence"/>
</dbReference>
<keyword evidence="9" id="KW-1185">Reference proteome</keyword>
<dbReference type="Gene3D" id="3.40.30.10">
    <property type="entry name" value="Glutaredoxin"/>
    <property type="match status" value="1"/>
</dbReference>
<evidence type="ECO:0000256" key="4">
    <source>
        <dbReference type="ARBA" id="ARBA00023157"/>
    </source>
</evidence>
<dbReference type="RefSeq" id="WP_091849941.1">
    <property type="nucleotide sequence ID" value="NZ_FOHZ01000005.1"/>
</dbReference>
<evidence type="ECO:0000256" key="2">
    <source>
        <dbReference type="ARBA" id="ARBA00022729"/>
    </source>
</evidence>
<organism evidence="8 9">
    <name type="scientific">Marinobacter segnicrescens</name>
    <dbReference type="NCBI Taxonomy" id="430453"/>
    <lineage>
        <taxon>Bacteria</taxon>
        <taxon>Pseudomonadati</taxon>
        <taxon>Pseudomonadota</taxon>
        <taxon>Gammaproteobacteria</taxon>
        <taxon>Pseudomonadales</taxon>
        <taxon>Marinobacteraceae</taxon>
        <taxon>Marinobacter</taxon>
    </lineage>
</organism>
<dbReference type="Pfam" id="PF13462">
    <property type="entry name" value="Thioredoxin_4"/>
    <property type="match status" value="1"/>
</dbReference>
<dbReference type="InterPro" id="IPR013766">
    <property type="entry name" value="Thioredoxin_domain"/>
</dbReference>
<keyword evidence="6" id="KW-1133">Transmembrane helix</keyword>
<evidence type="ECO:0000256" key="6">
    <source>
        <dbReference type="SAM" id="Phobius"/>
    </source>
</evidence>
<dbReference type="GO" id="GO:0016853">
    <property type="term" value="F:isomerase activity"/>
    <property type="evidence" value="ECO:0007669"/>
    <property type="project" value="UniProtKB-KW"/>
</dbReference>
<evidence type="ECO:0000256" key="5">
    <source>
        <dbReference type="ARBA" id="ARBA00023284"/>
    </source>
</evidence>
<keyword evidence="2" id="KW-0732">Signal</keyword>
<sequence>MGEAKRRQQTGSPSPRKRSRMGLVFTGLVIIAVAVVAVLYYLTQPSLTGPGELPDVAEDTPAFPSQLDRYGVSVGSDDAEVVVREFADYQCPACARFANAGQRLKEEYVDSGEVRFVFFDLPLPQHTHAMAAAMAARCAGDQDGYWAMHDRLFEEQSNWESLSDASGQFSDYADDLGLDTRRFNRCMESELHREAVEESRQVARQLQVASTPTVLVNNIPLNRPGWEQLSAVVERELNEQ</sequence>
<protein>
    <submittedName>
        <fullName evidence="8">Protein-disulfide isomerase</fullName>
    </submittedName>
</protein>
<dbReference type="PANTHER" id="PTHR13887">
    <property type="entry name" value="GLUTATHIONE S-TRANSFERASE KAPPA"/>
    <property type="match status" value="1"/>
</dbReference>
<evidence type="ECO:0000256" key="3">
    <source>
        <dbReference type="ARBA" id="ARBA00023002"/>
    </source>
</evidence>
<feature type="domain" description="Thioredoxin" evidence="7">
    <location>
        <begin position="47"/>
        <end position="238"/>
    </location>
</feature>
<dbReference type="EMBL" id="FOHZ01000005">
    <property type="protein sequence ID" value="SET17234.1"/>
    <property type="molecule type" value="Genomic_DNA"/>
</dbReference>
<dbReference type="InterPro" id="IPR036249">
    <property type="entry name" value="Thioredoxin-like_sf"/>
</dbReference>
<dbReference type="InterPro" id="IPR012336">
    <property type="entry name" value="Thioredoxin-like_fold"/>
</dbReference>
<dbReference type="STRING" id="430453.SAMN04487962_10588"/>
<reference evidence="9" key="1">
    <citation type="submission" date="2016-10" db="EMBL/GenBank/DDBJ databases">
        <authorList>
            <person name="Varghese N."/>
            <person name="Submissions S."/>
        </authorList>
    </citation>
    <scope>NUCLEOTIDE SEQUENCE [LARGE SCALE GENOMIC DNA]</scope>
    <source>
        <strain evidence="9">CGMCC 1.6489</strain>
    </source>
</reference>
<keyword evidence="5" id="KW-0676">Redox-active center</keyword>
<name>A0A1I0CD75_9GAMM</name>
<evidence type="ECO:0000259" key="7">
    <source>
        <dbReference type="PROSITE" id="PS51352"/>
    </source>
</evidence>
<feature type="transmembrane region" description="Helical" evidence="6">
    <location>
        <begin position="21"/>
        <end position="42"/>
    </location>
</feature>
<evidence type="ECO:0000313" key="8">
    <source>
        <dbReference type="EMBL" id="SET17234.1"/>
    </source>
</evidence>
<proteinExistence type="inferred from homology"/>
<keyword evidence="8" id="KW-0413">Isomerase</keyword>
<keyword evidence="4" id="KW-1015">Disulfide bond</keyword>
<dbReference type="SUPFAM" id="SSF52833">
    <property type="entry name" value="Thioredoxin-like"/>
    <property type="match status" value="1"/>
</dbReference>
<accession>A0A1I0CD75</accession>
<dbReference type="PROSITE" id="PS51352">
    <property type="entry name" value="THIOREDOXIN_2"/>
    <property type="match status" value="1"/>
</dbReference>
<keyword evidence="6" id="KW-0472">Membrane</keyword>
<keyword evidence="6" id="KW-0812">Transmembrane</keyword>
<evidence type="ECO:0000256" key="1">
    <source>
        <dbReference type="ARBA" id="ARBA00005791"/>
    </source>
</evidence>
<dbReference type="PANTHER" id="PTHR13887:SF14">
    <property type="entry name" value="DISULFIDE BOND FORMATION PROTEIN D"/>
    <property type="match status" value="1"/>
</dbReference>
<keyword evidence="3" id="KW-0560">Oxidoreductase</keyword>
<dbReference type="GO" id="GO:0016491">
    <property type="term" value="F:oxidoreductase activity"/>
    <property type="evidence" value="ECO:0007669"/>
    <property type="project" value="UniProtKB-KW"/>
</dbReference>
<dbReference type="AlphaFoldDB" id="A0A1I0CD75"/>
<evidence type="ECO:0000313" key="9">
    <source>
        <dbReference type="Proteomes" id="UP000198762"/>
    </source>
</evidence>
<comment type="similarity">
    <text evidence="1">Belongs to the thioredoxin family. DsbA subfamily.</text>
</comment>
<gene>
    <name evidence="8" type="ORF">SAMN04487962_10588</name>
</gene>
<dbReference type="OrthoDB" id="9780340at2"/>